<dbReference type="PROSITE" id="PS50005">
    <property type="entry name" value="TPR"/>
    <property type="match status" value="1"/>
</dbReference>
<dbReference type="PANTHER" id="PTHR43630:SF2">
    <property type="entry name" value="GLYCOSYLTRANSFERASE"/>
    <property type="match status" value="1"/>
</dbReference>
<feature type="domain" description="Glycosyltransferase 2-like" evidence="2">
    <location>
        <begin position="6"/>
        <end position="105"/>
    </location>
</feature>
<dbReference type="SMART" id="SM00028">
    <property type="entry name" value="TPR"/>
    <property type="match status" value="3"/>
</dbReference>
<evidence type="ECO:0000313" key="4">
    <source>
        <dbReference type="Proteomes" id="UP001596108"/>
    </source>
</evidence>
<sequence length="644" mass="74409">MDKLISVCMIVKNEEAFLQRCLQSVRAYVDEIVIVDTGSTDRTKEIAQTYTDKIYDFVWINDFSAARNESLKHATGKWILVMDADEYMEEKEIRGMRDFLAKEKPTNSAIYQLCVRNFQGEQNNPTVVESQVARVFANRMKFHYHRALHEQPRPAKGVSPRVVEIPYQILHSGYLSHVMTSKNKHERNLSIFNDMKADGGFNAYDHCMIGLQLATMKKDEEALQHLRIALESGDKKAVWYRSIIFAMLEISMRHRRFVESLNLMDQHLQAYIQYPDIKCLRGVILLELGFRELSKQEFLAAYQEAEKRSANKQEVAIANPDYGMRMPLWQLALGYERENNLNESVTYLTRLLMANDKDLSAMIKLIEILSLKDNATNIAAFLNKLLHVNGDVTKTNVIKKIAISIGNKELARHYATSSINQVGIADRLKYAILMQDQHDFDLALMSYSQQELEELTVVKIIVLGGIVWSRSDWLERYAHSTNEEVNGFLRFATTVLKEHNPPADDAQFEHAAFETLSQLYVLKQWVAYDRLIETYGSPPLINQLASFFLLKHYKEPAMQYYQHLLDNGQLTAESCDQLAFLQTIEGDPEDALEFWKHAIEIKPDNPKLYIQFLAHCSDPERRAPIKMKLIERYPEYTELALLKV</sequence>
<dbReference type="SUPFAM" id="SSF53448">
    <property type="entry name" value="Nucleotide-diphospho-sugar transferases"/>
    <property type="match status" value="1"/>
</dbReference>
<accession>A0ABW0QXV2</accession>
<dbReference type="Gene3D" id="3.90.550.10">
    <property type="entry name" value="Spore Coat Polysaccharide Biosynthesis Protein SpsA, Chain A"/>
    <property type="match status" value="1"/>
</dbReference>
<dbReference type="InterPro" id="IPR029044">
    <property type="entry name" value="Nucleotide-diphossugar_trans"/>
</dbReference>
<evidence type="ECO:0000256" key="1">
    <source>
        <dbReference type="PROSITE-ProRule" id="PRU00339"/>
    </source>
</evidence>
<protein>
    <submittedName>
        <fullName evidence="3">Glycosyltransferase</fullName>
        <ecNumber evidence="3">2.4.-.-</ecNumber>
    </submittedName>
</protein>
<evidence type="ECO:0000313" key="3">
    <source>
        <dbReference type="EMBL" id="MFC5528955.1"/>
    </source>
</evidence>
<dbReference type="Gene3D" id="1.25.40.10">
    <property type="entry name" value="Tetratricopeptide repeat domain"/>
    <property type="match status" value="1"/>
</dbReference>
<keyword evidence="3" id="KW-0808">Transferase</keyword>
<organism evidence="3 4">
    <name type="scientific">Cohnella yongneupensis</name>
    <dbReference type="NCBI Taxonomy" id="425006"/>
    <lineage>
        <taxon>Bacteria</taxon>
        <taxon>Bacillati</taxon>
        <taxon>Bacillota</taxon>
        <taxon>Bacilli</taxon>
        <taxon>Bacillales</taxon>
        <taxon>Paenibacillaceae</taxon>
        <taxon>Cohnella</taxon>
    </lineage>
</organism>
<dbReference type="RefSeq" id="WP_378110824.1">
    <property type="nucleotide sequence ID" value="NZ_JBHSNC010000017.1"/>
</dbReference>
<proteinExistence type="predicted"/>
<dbReference type="CDD" id="cd02511">
    <property type="entry name" value="Beta4Glucosyltransferase"/>
    <property type="match status" value="1"/>
</dbReference>
<dbReference type="Proteomes" id="UP001596108">
    <property type="component" value="Unassembled WGS sequence"/>
</dbReference>
<keyword evidence="1" id="KW-0802">TPR repeat</keyword>
<gene>
    <name evidence="3" type="ORF">ACFPQ4_05740</name>
</gene>
<reference evidence="4" key="1">
    <citation type="journal article" date="2019" name="Int. J. Syst. Evol. Microbiol.">
        <title>The Global Catalogue of Microorganisms (GCM) 10K type strain sequencing project: providing services to taxonomists for standard genome sequencing and annotation.</title>
        <authorList>
            <consortium name="The Broad Institute Genomics Platform"/>
            <consortium name="The Broad Institute Genome Sequencing Center for Infectious Disease"/>
            <person name="Wu L."/>
            <person name="Ma J."/>
        </authorList>
    </citation>
    <scope>NUCLEOTIDE SEQUENCE [LARGE SCALE GENOMIC DNA]</scope>
    <source>
        <strain evidence="4">CGMCC 1.18578</strain>
    </source>
</reference>
<dbReference type="InterPro" id="IPR011990">
    <property type="entry name" value="TPR-like_helical_dom_sf"/>
</dbReference>
<keyword evidence="3" id="KW-0328">Glycosyltransferase</keyword>
<dbReference type="EC" id="2.4.-.-" evidence="3"/>
<dbReference type="InterPro" id="IPR001173">
    <property type="entry name" value="Glyco_trans_2-like"/>
</dbReference>
<dbReference type="InterPro" id="IPR019734">
    <property type="entry name" value="TPR_rpt"/>
</dbReference>
<keyword evidence="4" id="KW-1185">Reference proteome</keyword>
<dbReference type="GO" id="GO:0016757">
    <property type="term" value="F:glycosyltransferase activity"/>
    <property type="evidence" value="ECO:0007669"/>
    <property type="project" value="UniProtKB-KW"/>
</dbReference>
<dbReference type="SUPFAM" id="SSF48452">
    <property type="entry name" value="TPR-like"/>
    <property type="match status" value="1"/>
</dbReference>
<evidence type="ECO:0000259" key="2">
    <source>
        <dbReference type="Pfam" id="PF00535"/>
    </source>
</evidence>
<dbReference type="PANTHER" id="PTHR43630">
    <property type="entry name" value="POLY-BETA-1,6-N-ACETYL-D-GLUCOSAMINE SYNTHASE"/>
    <property type="match status" value="1"/>
</dbReference>
<name>A0ABW0QXV2_9BACL</name>
<comment type="caution">
    <text evidence="3">The sequence shown here is derived from an EMBL/GenBank/DDBJ whole genome shotgun (WGS) entry which is preliminary data.</text>
</comment>
<dbReference type="EMBL" id="JBHSNC010000017">
    <property type="protein sequence ID" value="MFC5528955.1"/>
    <property type="molecule type" value="Genomic_DNA"/>
</dbReference>
<dbReference type="Pfam" id="PF00535">
    <property type="entry name" value="Glycos_transf_2"/>
    <property type="match status" value="1"/>
</dbReference>
<feature type="repeat" description="TPR" evidence="1">
    <location>
        <begin position="572"/>
        <end position="605"/>
    </location>
</feature>